<keyword evidence="11" id="KW-0472">Membrane</keyword>
<evidence type="ECO:0000256" key="16">
    <source>
        <dbReference type="SAM" id="MobiDB-lite"/>
    </source>
</evidence>
<dbReference type="GO" id="GO:0005886">
    <property type="term" value="C:plasma membrane"/>
    <property type="evidence" value="ECO:0007669"/>
    <property type="project" value="UniProtKB-SubCell"/>
</dbReference>
<evidence type="ECO:0000313" key="19">
    <source>
        <dbReference type="EMBL" id="PHH72076.1"/>
    </source>
</evidence>
<feature type="disulfide bond" evidence="15">
    <location>
        <begin position="51"/>
        <end position="84"/>
    </location>
</feature>
<evidence type="ECO:0000256" key="13">
    <source>
        <dbReference type="ARBA" id="ARBA00023180"/>
    </source>
</evidence>
<keyword evidence="5" id="KW-0964">Secreted</keyword>
<keyword evidence="6 15" id="KW-0349">Heme</keyword>
<evidence type="ECO:0000256" key="6">
    <source>
        <dbReference type="ARBA" id="ARBA00022617"/>
    </source>
</evidence>
<keyword evidence="7" id="KW-0336">GPI-anchor</keyword>
<comment type="similarity">
    <text evidence="3">Belongs to the RBT5 family.</text>
</comment>
<evidence type="ECO:0000256" key="4">
    <source>
        <dbReference type="ARBA" id="ARBA00022475"/>
    </source>
</evidence>
<dbReference type="InterPro" id="IPR008427">
    <property type="entry name" value="Extracellular_membr_CFEM_dom"/>
</dbReference>
<dbReference type="InterPro" id="IPR051735">
    <property type="entry name" value="CFEM_domain"/>
</dbReference>
<dbReference type="GO" id="GO:0005576">
    <property type="term" value="C:extracellular region"/>
    <property type="evidence" value="ECO:0007669"/>
    <property type="project" value="UniProtKB-SubCell"/>
</dbReference>
<evidence type="ECO:0000256" key="15">
    <source>
        <dbReference type="PROSITE-ProRule" id="PRU01356"/>
    </source>
</evidence>
<feature type="domain" description="CFEM" evidence="18">
    <location>
        <begin position="1"/>
        <end position="111"/>
    </location>
</feature>
<dbReference type="AlphaFoldDB" id="A0A2C5YWE7"/>
<dbReference type="PANTHER" id="PTHR37928:SF2">
    <property type="entry name" value="GPI ANCHORED CFEM DOMAIN PROTEIN (AFU_ORTHOLOGUE AFUA_6G10580)"/>
    <property type="match status" value="1"/>
</dbReference>
<dbReference type="Pfam" id="PF05730">
    <property type="entry name" value="CFEM"/>
    <property type="match status" value="1"/>
</dbReference>
<feature type="disulfide bond" evidence="15">
    <location>
        <begin position="42"/>
        <end position="49"/>
    </location>
</feature>
<feature type="region of interest" description="Disordered" evidence="16">
    <location>
        <begin position="103"/>
        <end position="134"/>
    </location>
</feature>
<comment type="caution">
    <text evidence="19">The sequence shown here is derived from an EMBL/GenBank/DDBJ whole genome shotgun (WGS) entry which is preliminary data.</text>
</comment>
<dbReference type="SMART" id="SM00747">
    <property type="entry name" value="CFEM"/>
    <property type="match status" value="1"/>
</dbReference>
<reference evidence="19 20" key="1">
    <citation type="submission" date="2017-06" db="EMBL/GenBank/DDBJ databases">
        <title>Ant-infecting Ophiocordyceps genomes reveal a high diversity of potential behavioral manipulation genes and a possible major role for enterotoxins.</title>
        <authorList>
            <person name="De Bekker C."/>
            <person name="Evans H.C."/>
            <person name="Brachmann A."/>
            <person name="Hughes D.P."/>
        </authorList>
    </citation>
    <scope>NUCLEOTIDE SEQUENCE [LARGE SCALE GENOMIC DNA]</scope>
    <source>
        <strain evidence="19 20">Map16</strain>
    </source>
</reference>
<dbReference type="GO" id="GO:0046872">
    <property type="term" value="F:metal ion binding"/>
    <property type="evidence" value="ECO:0007669"/>
    <property type="project" value="UniProtKB-UniRule"/>
</dbReference>
<evidence type="ECO:0000256" key="3">
    <source>
        <dbReference type="ARBA" id="ARBA00010031"/>
    </source>
</evidence>
<dbReference type="EMBL" id="NJES01000450">
    <property type="protein sequence ID" value="PHH72076.1"/>
    <property type="molecule type" value="Genomic_DNA"/>
</dbReference>
<dbReference type="PANTHER" id="PTHR37928">
    <property type="entry name" value="CFEM DOMAIN PROTEIN (AFU_ORTHOLOGUE AFUA_6G14090)"/>
    <property type="match status" value="1"/>
</dbReference>
<sequence>MKSALLVTLAASLAAAQDLAGMPACAKDCVSKYMGGSSVAGCQPADIACVCKNKDFLNNIACCLSQACKPEDQDKTISFAKQLCNAAGVQVPDKVECNKAAAASASSSSSSSSSSATSSSAGPSASRAASSASTPMMPAPGLLLGSLLVMLPAAI</sequence>
<evidence type="ECO:0000256" key="7">
    <source>
        <dbReference type="ARBA" id="ARBA00022622"/>
    </source>
</evidence>
<comment type="subcellular location">
    <subcellularLocation>
        <location evidence="1">Cell membrane</location>
        <topology evidence="1">Lipid-anchor</topology>
        <topology evidence="1">GPI-anchor</topology>
    </subcellularLocation>
    <subcellularLocation>
        <location evidence="2">Secreted</location>
    </subcellularLocation>
</comment>
<evidence type="ECO:0000256" key="9">
    <source>
        <dbReference type="ARBA" id="ARBA00022729"/>
    </source>
</evidence>
<proteinExistence type="inferred from homology"/>
<dbReference type="GO" id="GO:0098552">
    <property type="term" value="C:side of membrane"/>
    <property type="evidence" value="ECO:0007669"/>
    <property type="project" value="UniProtKB-KW"/>
</dbReference>
<evidence type="ECO:0000313" key="20">
    <source>
        <dbReference type="Proteomes" id="UP000226431"/>
    </source>
</evidence>
<evidence type="ECO:0000256" key="11">
    <source>
        <dbReference type="ARBA" id="ARBA00023136"/>
    </source>
</evidence>
<evidence type="ECO:0000256" key="10">
    <source>
        <dbReference type="ARBA" id="ARBA00023004"/>
    </source>
</evidence>
<comment type="caution">
    <text evidence="15">Lacks conserved residue(s) required for the propagation of feature annotation.</text>
</comment>
<gene>
    <name evidence="19" type="ORF">CDD80_4802</name>
</gene>
<organism evidence="19 20">
    <name type="scientific">Ophiocordyceps camponoti-rufipedis</name>
    <dbReference type="NCBI Taxonomy" id="2004952"/>
    <lineage>
        <taxon>Eukaryota</taxon>
        <taxon>Fungi</taxon>
        <taxon>Dikarya</taxon>
        <taxon>Ascomycota</taxon>
        <taxon>Pezizomycotina</taxon>
        <taxon>Sordariomycetes</taxon>
        <taxon>Hypocreomycetidae</taxon>
        <taxon>Hypocreales</taxon>
        <taxon>Ophiocordycipitaceae</taxon>
        <taxon>Ophiocordyceps</taxon>
    </lineage>
</organism>
<protein>
    <recommendedName>
        <fullName evidence="18">CFEM domain-containing protein</fullName>
    </recommendedName>
</protein>
<keyword evidence="14" id="KW-0449">Lipoprotein</keyword>
<feature type="signal peptide" evidence="17">
    <location>
        <begin position="1"/>
        <end position="16"/>
    </location>
</feature>
<accession>A0A2C5YWE7</accession>
<keyword evidence="4" id="KW-1003">Cell membrane</keyword>
<feature type="chain" id="PRO_5012744896" description="CFEM domain-containing protein" evidence="17">
    <location>
        <begin position="17"/>
        <end position="155"/>
    </location>
</feature>
<evidence type="ECO:0000259" key="18">
    <source>
        <dbReference type="PROSITE" id="PS52012"/>
    </source>
</evidence>
<keyword evidence="9 17" id="KW-0732">Signal</keyword>
<dbReference type="Proteomes" id="UP000226431">
    <property type="component" value="Unassembled WGS sequence"/>
</dbReference>
<keyword evidence="13" id="KW-0325">Glycoprotein</keyword>
<evidence type="ECO:0000256" key="2">
    <source>
        <dbReference type="ARBA" id="ARBA00004613"/>
    </source>
</evidence>
<feature type="binding site" description="axial binding residue" evidence="15">
    <location>
        <position position="46"/>
    </location>
    <ligand>
        <name>heme</name>
        <dbReference type="ChEBI" id="CHEBI:30413"/>
    </ligand>
    <ligandPart>
        <name>Fe</name>
        <dbReference type="ChEBI" id="CHEBI:18248"/>
    </ligandPart>
</feature>
<dbReference type="PROSITE" id="PS52012">
    <property type="entry name" value="CFEM"/>
    <property type="match status" value="1"/>
</dbReference>
<evidence type="ECO:0000256" key="14">
    <source>
        <dbReference type="ARBA" id="ARBA00023288"/>
    </source>
</evidence>
<name>A0A2C5YWE7_9HYPO</name>
<keyword evidence="10 15" id="KW-0408">Iron</keyword>
<evidence type="ECO:0000256" key="8">
    <source>
        <dbReference type="ARBA" id="ARBA00022723"/>
    </source>
</evidence>
<evidence type="ECO:0000256" key="17">
    <source>
        <dbReference type="SAM" id="SignalP"/>
    </source>
</evidence>
<keyword evidence="8 15" id="KW-0479">Metal-binding</keyword>
<evidence type="ECO:0000256" key="12">
    <source>
        <dbReference type="ARBA" id="ARBA00023157"/>
    </source>
</evidence>
<dbReference type="STRING" id="2004952.A0A2C5YWE7"/>
<keyword evidence="12 15" id="KW-1015">Disulfide bond</keyword>
<keyword evidence="20" id="KW-1185">Reference proteome</keyword>
<evidence type="ECO:0000256" key="1">
    <source>
        <dbReference type="ARBA" id="ARBA00004609"/>
    </source>
</evidence>
<evidence type="ECO:0000256" key="5">
    <source>
        <dbReference type="ARBA" id="ARBA00022525"/>
    </source>
</evidence>
<dbReference type="OrthoDB" id="3065412at2759"/>